<evidence type="ECO:0008006" key="4">
    <source>
        <dbReference type="Google" id="ProtNLM"/>
    </source>
</evidence>
<proteinExistence type="predicted"/>
<dbReference type="EMBL" id="BANI01000214">
    <property type="protein sequence ID" value="GAN97763.1"/>
    <property type="molecule type" value="Genomic_DNA"/>
</dbReference>
<keyword evidence="1" id="KW-0472">Membrane</keyword>
<keyword evidence="1" id="KW-0812">Transmembrane</keyword>
<dbReference type="InterPro" id="IPR036188">
    <property type="entry name" value="FAD/NAD-bd_sf"/>
</dbReference>
<dbReference type="PRINTS" id="PR00368">
    <property type="entry name" value="FADPNR"/>
</dbReference>
<protein>
    <recommendedName>
        <fullName evidence="4">Aminotransferase DegT</fullName>
    </recommendedName>
</protein>
<sequence length="462" mass="49803">MSTDTATPVLIAGGGPAAIAVLLAASRIGELPRLLDEGLVLVEQGPHIGSGMLGRYVINSDSAAETFVDAITDNPVPELARLTHHPLVEMIRNHGRLPLPLRVVADFLDIVGQVLTTLITAHPASRVLTGWQLKSLHQNVDGRWRGYLISSDGTHTQHIIANKIVLAMGAHQPEQRLHDEMVGEAPLLPRHAGRVMQSDDLLSPDGITRLRAMTAGQDNPRIAIIGGASSALSVARVIMRDMADRIMPGNLTLLHKSRLKLFYRTAEEAVSDGYTEFHADDICPVSQFVYRFGGLRYDSRDLAMQLMGIAGAPPEPRLRDVQITDDNHAEAQAIIDNADAIIACFGYRPRRITIIDAHDHPIALSADAADGCLTGPECGILNAAGQEIPGLFGLGLASGFRPTGAMGGEASFRGQVNSLWLWQTAIGEKILHHLLPPETPLLVPTPRLRAPVLEPARGHLHP</sequence>
<dbReference type="SUPFAM" id="SSF51905">
    <property type="entry name" value="FAD/NAD(P)-binding domain"/>
    <property type="match status" value="1"/>
</dbReference>
<organism evidence="2 3">
    <name type="scientific">Komagataeibacter europaeus NBRC 3261</name>
    <dbReference type="NCBI Taxonomy" id="1234669"/>
    <lineage>
        <taxon>Bacteria</taxon>
        <taxon>Pseudomonadati</taxon>
        <taxon>Pseudomonadota</taxon>
        <taxon>Alphaproteobacteria</taxon>
        <taxon>Acetobacterales</taxon>
        <taxon>Acetobacteraceae</taxon>
        <taxon>Komagataeibacter</taxon>
    </lineage>
</organism>
<comment type="caution">
    <text evidence="2">The sequence shown here is derived from an EMBL/GenBank/DDBJ whole genome shotgun (WGS) entry which is preliminary data.</text>
</comment>
<dbReference type="RefSeq" id="WP_048852178.1">
    <property type="nucleotide sequence ID" value="NZ_BANI01000214.1"/>
</dbReference>
<dbReference type="Proteomes" id="UP000032675">
    <property type="component" value="Unassembled WGS sequence"/>
</dbReference>
<dbReference type="Gene3D" id="3.50.50.60">
    <property type="entry name" value="FAD/NAD(P)-binding domain"/>
    <property type="match status" value="1"/>
</dbReference>
<evidence type="ECO:0000313" key="3">
    <source>
        <dbReference type="Proteomes" id="UP000032675"/>
    </source>
</evidence>
<accession>A0A0D6Q391</accession>
<dbReference type="AlphaFoldDB" id="A0A0D6Q391"/>
<name>A0A0D6Q391_KOMEU</name>
<keyword evidence="1" id="KW-1133">Transmembrane helix</keyword>
<feature type="transmembrane region" description="Helical" evidence="1">
    <location>
        <begin position="6"/>
        <end position="25"/>
    </location>
</feature>
<gene>
    <name evidence="2" type="ORF">Geu3261_0252_001</name>
</gene>
<evidence type="ECO:0000256" key="1">
    <source>
        <dbReference type="SAM" id="Phobius"/>
    </source>
</evidence>
<evidence type="ECO:0000313" key="2">
    <source>
        <dbReference type="EMBL" id="GAN97763.1"/>
    </source>
</evidence>
<reference evidence="2 3" key="1">
    <citation type="submission" date="2012-11" db="EMBL/GenBank/DDBJ databases">
        <title>Whole genome sequence of Gluconacetobacter europaeus NBRC3261.</title>
        <authorList>
            <person name="Azuma Y."/>
            <person name="Higashiura N."/>
            <person name="Hirakawa H."/>
            <person name="Matsushita K."/>
        </authorList>
    </citation>
    <scope>NUCLEOTIDE SEQUENCE [LARGE SCALE GENOMIC DNA]</scope>
    <source>
        <strain evidence="2 3">NBRC 3261</strain>
    </source>
</reference>